<dbReference type="Proteomes" id="UP001055811">
    <property type="component" value="Linkage Group LG03"/>
</dbReference>
<reference evidence="1 2" key="2">
    <citation type="journal article" date="2022" name="Mol. Ecol. Resour.">
        <title>The genomes of chicory, endive, great burdock and yacon provide insights into Asteraceae paleo-polyploidization history and plant inulin production.</title>
        <authorList>
            <person name="Fan W."/>
            <person name="Wang S."/>
            <person name="Wang H."/>
            <person name="Wang A."/>
            <person name="Jiang F."/>
            <person name="Liu H."/>
            <person name="Zhao H."/>
            <person name="Xu D."/>
            <person name="Zhang Y."/>
        </authorList>
    </citation>
    <scope>NUCLEOTIDE SEQUENCE [LARGE SCALE GENOMIC DNA]</scope>
    <source>
        <strain evidence="2">cv. Punajuju</strain>
        <tissue evidence="1">Leaves</tissue>
    </source>
</reference>
<dbReference type="EMBL" id="CM042011">
    <property type="protein sequence ID" value="KAI3766001.1"/>
    <property type="molecule type" value="Genomic_DNA"/>
</dbReference>
<proteinExistence type="predicted"/>
<organism evidence="1 2">
    <name type="scientific">Cichorium intybus</name>
    <name type="common">Chicory</name>
    <dbReference type="NCBI Taxonomy" id="13427"/>
    <lineage>
        <taxon>Eukaryota</taxon>
        <taxon>Viridiplantae</taxon>
        <taxon>Streptophyta</taxon>
        <taxon>Embryophyta</taxon>
        <taxon>Tracheophyta</taxon>
        <taxon>Spermatophyta</taxon>
        <taxon>Magnoliopsida</taxon>
        <taxon>eudicotyledons</taxon>
        <taxon>Gunneridae</taxon>
        <taxon>Pentapetalae</taxon>
        <taxon>asterids</taxon>
        <taxon>campanulids</taxon>
        <taxon>Asterales</taxon>
        <taxon>Asteraceae</taxon>
        <taxon>Cichorioideae</taxon>
        <taxon>Cichorieae</taxon>
        <taxon>Cichoriinae</taxon>
        <taxon>Cichorium</taxon>
    </lineage>
</organism>
<keyword evidence="2" id="KW-1185">Reference proteome</keyword>
<sequence>MVSEKPLLAPATKFLIAAPLISTLLGDSEPSKPSLNSVAFKDGNCCWNFLLGFEMCSSQIPNTISYIYRLSDLDLSLNRISGPIPESLGKMAVSATLNLDGNMISDRLPATLISSDISILNLSKNAIEGSISKHFQT</sequence>
<comment type="caution">
    <text evidence="1">The sequence shown here is derived from an EMBL/GenBank/DDBJ whole genome shotgun (WGS) entry which is preliminary data.</text>
</comment>
<evidence type="ECO:0000313" key="1">
    <source>
        <dbReference type="EMBL" id="KAI3766001.1"/>
    </source>
</evidence>
<protein>
    <submittedName>
        <fullName evidence="1">Uncharacterized protein</fullName>
    </submittedName>
</protein>
<gene>
    <name evidence="1" type="ORF">L2E82_16049</name>
</gene>
<evidence type="ECO:0000313" key="2">
    <source>
        <dbReference type="Proteomes" id="UP001055811"/>
    </source>
</evidence>
<reference evidence="2" key="1">
    <citation type="journal article" date="2022" name="Mol. Ecol. Resour.">
        <title>The genomes of chicory, endive, great burdock and yacon provide insights into Asteraceae palaeo-polyploidization history and plant inulin production.</title>
        <authorList>
            <person name="Fan W."/>
            <person name="Wang S."/>
            <person name="Wang H."/>
            <person name="Wang A."/>
            <person name="Jiang F."/>
            <person name="Liu H."/>
            <person name="Zhao H."/>
            <person name="Xu D."/>
            <person name="Zhang Y."/>
        </authorList>
    </citation>
    <scope>NUCLEOTIDE SEQUENCE [LARGE SCALE GENOMIC DNA]</scope>
    <source>
        <strain evidence="2">cv. Punajuju</strain>
    </source>
</reference>
<accession>A0ACB9F5N8</accession>
<name>A0ACB9F5N8_CICIN</name>